<feature type="transmembrane region" description="Helical" evidence="1">
    <location>
        <begin position="196"/>
        <end position="218"/>
    </location>
</feature>
<gene>
    <name evidence="2" type="ORF">NDI37_12210</name>
</gene>
<dbReference type="Pfam" id="PF04955">
    <property type="entry name" value="HupE_UreJ"/>
    <property type="match status" value="1"/>
</dbReference>
<reference evidence="2 3" key="1">
    <citation type="submission" date="2022-04" db="EMBL/GenBank/DDBJ databases">
        <title>Positive selection, recombination, and allopatry shape intraspecific diversity of widespread and dominant cyanobacteria.</title>
        <authorList>
            <person name="Wei J."/>
            <person name="Shu W."/>
            <person name="Hu C."/>
        </authorList>
    </citation>
    <scope>NUCLEOTIDE SEQUENCE [LARGE SCALE GENOMIC DNA]</scope>
    <source>
        <strain evidence="2 3">GB2-A5</strain>
    </source>
</reference>
<proteinExistence type="predicted"/>
<sequence length="219" mass="23046">MTKIKHFNFFKLLPRYTSVAALIGVGCLIAQKPAYAHHSMGGNVPSNFFEGFLSGLAHPLIGLDHFAFVIAIGLLAVGQVQGALIPAGFVLAAMVGTGIHLLSVDLPVAEIIIAVSAIAFGAMLVKQNKPNWILQMVLGAIAGLFHGYAYGEAIIGAGMTELFAYLLGFTLIQYGVAFAAFRFGSAATQKFNTQRLSFLQLAGLVISSIGVVFLASSIS</sequence>
<keyword evidence="3" id="KW-1185">Reference proteome</keyword>
<evidence type="ECO:0000256" key="1">
    <source>
        <dbReference type="SAM" id="Phobius"/>
    </source>
</evidence>
<accession>A0ABV0JPA3</accession>
<dbReference type="PROSITE" id="PS51257">
    <property type="entry name" value="PROKAR_LIPOPROTEIN"/>
    <property type="match status" value="1"/>
</dbReference>
<keyword evidence="1" id="KW-0812">Transmembrane</keyword>
<feature type="transmembrane region" description="Helical" evidence="1">
    <location>
        <begin position="60"/>
        <end position="77"/>
    </location>
</feature>
<dbReference type="EMBL" id="JAMPKK010000023">
    <property type="protein sequence ID" value="MEP0865230.1"/>
    <property type="molecule type" value="Genomic_DNA"/>
</dbReference>
<dbReference type="PIRSF" id="PIRSF016919">
    <property type="entry name" value="HupE_UreJ"/>
    <property type="match status" value="1"/>
</dbReference>
<dbReference type="RefSeq" id="WP_190425131.1">
    <property type="nucleotide sequence ID" value="NZ_JAMPKK010000023.1"/>
</dbReference>
<evidence type="ECO:0000313" key="3">
    <source>
        <dbReference type="Proteomes" id="UP001442494"/>
    </source>
</evidence>
<feature type="transmembrane region" description="Helical" evidence="1">
    <location>
        <begin position="162"/>
        <end position="184"/>
    </location>
</feature>
<organism evidence="2 3">
    <name type="scientific">Funiculus sociatus GB2-A5</name>
    <dbReference type="NCBI Taxonomy" id="2933946"/>
    <lineage>
        <taxon>Bacteria</taxon>
        <taxon>Bacillati</taxon>
        <taxon>Cyanobacteriota</taxon>
        <taxon>Cyanophyceae</taxon>
        <taxon>Coleofasciculales</taxon>
        <taxon>Coleofasciculaceae</taxon>
        <taxon>Funiculus</taxon>
    </lineage>
</organism>
<protein>
    <submittedName>
        <fullName evidence="2">HupE/UreJ family protein</fullName>
    </submittedName>
</protein>
<comment type="caution">
    <text evidence="2">The sequence shown here is derived from an EMBL/GenBank/DDBJ whole genome shotgun (WGS) entry which is preliminary data.</text>
</comment>
<feature type="transmembrane region" description="Helical" evidence="1">
    <location>
        <begin position="108"/>
        <end position="125"/>
    </location>
</feature>
<feature type="transmembrane region" description="Helical" evidence="1">
    <location>
        <begin position="132"/>
        <end position="150"/>
    </location>
</feature>
<dbReference type="InterPro" id="IPR007038">
    <property type="entry name" value="HupE_UreJ"/>
</dbReference>
<feature type="transmembrane region" description="Helical" evidence="1">
    <location>
        <begin position="84"/>
        <end position="102"/>
    </location>
</feature>
<evidence type="ECO:0000313" key="2">
    <source>
        <dbReference type="EMBL" id="MEP0865230.1"/>
    </source>
</evidence>
<keyword evidence="1" id="KW-1133">Transmembrane helix</keyword>
<keyword evidence="1" id="KW-0472">Membrane</keyword>
<dbReference type="Proteomes" id="UP001442494">
    <property type="component" value="Unassembled WGS sequence"/>
</dbReference>
<name>A0ABV0JPA3_9CYAN</name>